<reference evidence="5" key="2">
    <citation type="submission" date="2010-04" db="EMBL/GenBank/DDBJ databases">
        <authorList>
            <person name="Buell R."/>
            <person name="Hamilton J."/>
            <person name="Hostetler J."/>
        </authorList>
    </citation>
    <scope>NUCLEOTIDE SEQUENCE [LARGE SCALE GENOMIC DNA]</scope>
    <source>
        <strain evidence="5">DAOM:BR144</strain>
    </source>
</reference>
<evidence type="ECO:0000313" key="4">
    <source>
        <dbReference type="EnsemblProtists" id="PYU1_T010958"/>
    </source>
</evidence>
<evidence type="ECO:0008006" key="6">
    <source>
        <dbReference type="Google" id="ProtNLM"/>
    </source>
</evidence>
<dbReference type="GO" id="GO:0008270">
    <property type="term" value="F:zinc ion binding"/>
    <property type="evidence" value="ECO:0007669"/>
    <property type="project" value="UniProtKB-KW"/>
</dbReference>
<keyword evidence="5" id="KW-1185">Reference proteome</keyword>
<dbReference type="VEuPathDB" id="FungiDB:PYU1_G010935"/>
<organism evidence="4 5">
    <name type="scientific">Globisporangium ultimum (strain ATCC 200006 / CBS 805.95 / DAOM BR144)</name>
    <name type="common">Pythium ultimum</name>
    <dbReference type="NCBI Taxonomy" id="431595"/>
    <lineage>
        <taxon>Eukaryota</taxon>
        <taxon>Sar</taxon>
        <taxon>Stramenopiles</taxon>
        <taxon>Oomycota</taxon>
        <taxon>Peronosporomycetes</taxon>
        <taxon>Pythiales</taxon>
        <taxon>Pythiaceae</taxon>
        <taxon>Globisporangium</taxon>
    </lineage>
</organism>
<evidence type="ECO:0000256" key="2">
    <source>
        <dbReference type="ARBA" id="ARBA00022771"/>
    </source>
</evidence>
<evidence type="ECO:0000256" key="1">
    <source>
        <dbReference type="ARBA" id="ARBA00022723"/>
    </source>
</evidence>
<dbReference type="EMBL" id="GL376590">
    <property type="status" value="NOT_ANNOTATED_CDS"/>
    <property type="molecule type" value="Genomic_DNA"/>
</dbReference>
<dbReference type="InParanoid" id="K3X159"/>
<accession>K3X159</accession>
<dbReference type="InterPro" id="IPR017907">
    <property type="entry name" value="Znf_RING_CS"/>
</dbReference>
<dbReference type="Proteomes" id="UP000019132">
    <property type="component" value="Unassembled WGS sequence"/>
</dbReference>
<dbReference type="SUPFAM" id="SSF57850">
    <property type="entry name" value="RING/U-box"/>
    <property type="match status" value="1"/>
</dbReference>
<keyword evidence="1" id="KW-0479">Metal-binding</keyword>
<dbReference type="EnsemblProtists" id="PYU1_T010958">
    <property type="protein sequence ID" value="PYU1_T010958"/>
    <property type="gene ID" value="PYU1_G010935"/>
</dbReference>
<name>K3X159_GLOUD</name>
<dbReference type="HOGENOM" id="CLU_1829238_0_0_1"/>
<dbReference type="AlphaFoldDB" id="K3X159"/>
<reference evidence="5" key="1">
    <citation type="journal article" date="2010" name="Genome Biol.">
        <title>Genome sequence of the necrotrophic plant pathogen Pythium ultimum reveals original pathogenicity mechanisms and effector repertoire.</title>
        <authorList>
            <person name="Levesque C.A."/>
            <person name="Brouwer H."/>
            <person name="Cano L."/>
            <person name="Hamilton J.P."/>
            <person name="Holt C."/>
            <person name="Huitema E."/>
            <person name="Raffaele S."/>
            <person name="Robideau G.P."/>
            <person name="Thines M."/>
            <person name="Win J."/>
            <person name="Zerillo M.M."/>
            <person name="Beakes G.W."/>
            <person name="Boore J.L."/>
            <person name="Busam D."/>
            <person name="Dumas B."/>
            <person name="Ferriera S."/>
            <person name="Fuerstenberg S.I."/>
            <person name="Gachon C.M."/>
            <person name="Gaulin E."/>
            <person name="Govers F."/>
            <person name="Grenville-Briggs L."/>
            <person name="Horner N."/>
            <person name="Hostetler J."/>
            <person name="Jiang R.H."/>
            <person name="Johnson J."/>
            <person name="Krajaejun T."/>
            <person name="Lin H."/>
            <person name="Meijer H.J."/>
            <person name="Moore B."/>
            <person name="Morris P."/>
            <person name="Phuntmart V."/>
            <person name="Puiu D."/>
            <person name="Shetty J."/>
            <person name="Stajich J.E."/>
            <person name="Tripathy S."/>
            <person name="Wawra S."/>
            <person name="van West P."/>
            <person name="Whitty B.R."/>
            <person name="Coutinho P.M."/>
            <person name="Henrissat B."/>
            <person name="Martin F."/>
            <person name="Thomas P.D."/>
            <person name="Tyler B.M."/>
            <person name="De Vries R.P."/>
            <person name="Kamoun S."/>
            <person name="Yandell M."/>
            <person name="Tisserat N."/>
            <person name="Buell C.R."/>
        </authorList>
    </citation>
    <scope>NUCLEOTIDE SEQUENCE</scope>
    <source>
        <strain evidence="5">DAOM:BR144</strain>
    </source>
</reference>
<proteinExistence type="predicted"/>
<dbReference type="PROSITE" id="PS00518">
    <property type="entry name" value="ZF_RING_1"/>
    <property type="match status" value="1"/>
</dbReference>
<keyword evidence="3" id="KW-0862">Zinc</keyword>
<sequence length="141" mass="16064">MTLCICFFTKLTQDTKELRVLPCGHLYCVNCVRSRSKLCLKDRSLLPGHCCRKKNPIDCERSAVARRVRALRAVRQGEALDGVQFGLGLRLCANGQADRVHTMSGLRHRRAQGLGLQPHEVLHWPRVLLRVRQGVEKVWLL</sequence>
<reference evidence="4" key="3">
    <citation type="submission" date="2015-02" db="UniProtKB">
        <authorList>
            <consortium name="EnsemblProtists"/>
        </authorList>
    </citation>
    <scope>IDENTIFICATION</scope>
    <source>
        <strain evidence="4">DAOM BR144</strain>
    </source>
</reference>
<evidence type="ECO:0000256" key="3">
    <source>
        <dbReference type="ARBA" id="ARBA00022833"/>
    </source>
</evidence>
<evidence type="ECO:0000313" key="5">
    <source>
        <dbReference type="Proteomes" id="UP000019132"/>
    </source>
</evidence>
<protein>
    <recommendedName>
        <fullName evidence="6">RING-type domain-containing protein</fullName>
    </recommendedName>
</protein>
<keyword evidence="2" id="KW-0863">Zinc-finger</keyword>